<dbReference type="Proteomes" id="UP000502433">
    <property type="component" value="Chromosome"/>
</dbReference>
<dbReference type="RefSeq" id="WP_148764188.1">
    <property type="nucleotide sequence ID" value="NZ_CP051206.1"/>
</dbReference>
<dbReference type="KEGG" id="dfs:HGD76_08285"/>
<proteinExistence type="predicted"/>
<evidence type="ECO:0000313" key="1">
    <source>
        <dbReference type="EMBL" id="QJB44188.1"/>
    </source>
</evidence>
<organism evidence="1 2">
    <name type="scientific">Dolichospermum flos-aquae CCAP 1403/13F</name>
    <dbReference type="NCBI Taxonomy" id="315271"/>
    <lineage>
        <taxon>Bacteria</taxon>
        <taxon>Bacillati</taxon>
        <taxon>Cyanobacteriota</taxon>
        <taxon>Cyanophyceae</taxon>
        <taxon>Nostocales</taxon>
        <taxon>Aphanizomenonaceae</taxon>
        <taxon>Dolichospermum</taxon>
    </lineage>
</organism>
<sequence length="139" mass="15577">MRVFVLIFNAGTDNEGIHSIRISNAQGLEGNKILMFESEDDATRFALMLEAQDFAIPTVEMMNADDVQEFCQSTGYTWEIVAENSELVIPPETNVEQTDWQAQAQIEDADKNFFPTSLSAPESVNSDLDSIRRQLEGLL</sequence>
<dbReference type="EMBL" id="CP051206">
    <property type="protein sequence ID" value="QJB44188.1"/>
    <property type="molecule type" value="Genomic_DNA"/>
</dbReference>
<protein>
    <submittedName>
        <fullName evidence="1">DUF3110 domain-containing protein</fullName>
    </submittedName>
</protein>
<reference evidence="1 2" key="1">
    <citation type="submission" date="2020-04" db="EMBL/GenBank/DDBJ databases">
        <title>Genome-Wide Identification of 5-Methylcytosine Sites in Bacterial Genomes By High-Throughput Sequencing of MspJI Restriction Fragments.</title>
        <authorList>
            <person name="Wu V."/>
        </authorList>
    </citation>
    <scope>NUCLEOTIDE SEQUENCE [LARGE SCALE GENOMIC DNA]</scope>
    <source>
        <strain evidence="1 2">CCAP 1403/13f</strain>
    </source>
</reference>
<evidence type="ECO:0000313" key="2">
    <source>
        <dbReference type="Proteomes" id="UP000502433"/>
    </source>
</evidence>
<dbReference type="AlphaFoldDB" id="A0A6H2BZ37"/>
<name>A0A6H2BZ37_DOLFA</name>
<accession>A0A6H2BZ37</accession>
<dbReference type="InterPro" id="IPR021503">
    <property type="entry name" value="DUF3110"/>
</dbReference>
<gene>
    <name evidence="1" type="ORF">HGD76_08285</name>
</gene>
<dbReference type="Pfam" id="PF11360">
    <property type="entry name" value="DUF3110"/>
    <property type="match status" value="1"/>
</dbReference>
<reference evidence="1 2" key="2">
    <citation type="submission" date="2020-04" db="EMBL/GenBank/DDBJ databases">
        <authorList>
            <person name="Fomenkov A."/>
            <person name="Anton B.P."/>
            <person name="Roberts R.J."/>
        </authorList>
    </citation>
    <scope>NUCLEOTIDE SEQUENCE [LARGE SCALE GENOMIC DNA]</scope>
    <source>
        <strain evidence="1 2">CCAP 1403/13f</strain>
    </source>
</reference>